<dbReference type="Proteomes" id="UP000030748">
    <property type="component" value="Unassembled WGS sequence"/>
</dbReference>
<proteinExistence type="predicted"/>
<dbReference type="InterPro" id="IPR024738">
    <property type="entry name" value="Hfi1/Tada1"/>
</dbReference>
<dbReference type="GO" id="GO:0006357">
    <property type="term" value="P:regulation of transcription by RNA polymerase II"/>
    <property type="evidence" value="ECO:0000318"/>
    <property type="project" value="GO_Central"/>
</dbReference>
<dbReference type="GO" id="GO:0000124">
    <property type="term" value="C:SAGA complex"/>
    <property type="evidence" value="ECO:0000318"/>
    <property type="project" value="GO_Central"/>
</dbReference>
<keyword evidence="3" id="KW-1185">Reference proteome</keyword>
<dbReference type="AlphaFoldDB" id="A0A022RFA9"/>
<feature type="region of interest" description="Disordered" evidence="1">
    <location>
        <begin position="106"/>
        <end position="126"/>
    </location>
</feature>
<evidence type="ECO:0000313" key="3">
    <source>
        <dbReference type="Proteomes" id="UP000030748"/>
    </source>
</evidence>
<dbReference type="Pfam" id="PF12767">
    <property type="entry name" value="SAGA-Tad1"/>
    <property type="match status" value="1"/>
</dbReference>
<dbReference type="PANTHER" id="PTHR21277:SF44">
    <property type="entry name" value="TRANSCRIPTIONAL REGULATOR OF RNA POLII, SAGA, SUBUNIT"/>
    <property type="match status" value="1"/>
</dbReference>
<dbReference type="GO" id="GO:0003713">
    <property type="term" value="F:transcription coactivator activity"/>
    <property type="evidence" value="ECO:0000318"/>
    <property type="project" value="GO_Central"/>
</dbReference>
<gene>
    <name evidence="2" type="ORF">MIMGU_mgv1a026102mg</name>
</gene>
<organism evidence="2 3">
    <name type="scientific">Erythranthe guttata</name>
    <name type="common">Yellow monkey flower</name>
    <name type="synonym">Mimulus guttatus</name>
    <dbReference type="NCBI Taxonomy" id="4155"/>
    <lineage>
        <taxon>Eukaryota</taxon>
        <taxon>Viridiplantae</taxon>
        <taxon>Streptophyta</taxon>
        <taxon>Embryophyta</taxon>
        <taxon>Tracheophyta</taxon>
        <taxon>Spermatophyta</taxon>
        <taxon>Magnoliopsida</taxon>
        <taxon>eudicotyledons</taxon>
        <taxon>Gunneridae</taxon>
        <taxon>Pentapetalae</taxon>
        <taxon>asterids</taxon>
        <taxon>lamiids</taxon>
        <taxon>Lamiales</taxon>
        <taxon>Phrymaceae</taxon>
        <taxon>Erythranthe</taxon>
    </lineage>
</organism>
<protein>
    <submittedName>
        <fullName evidence="2">Uncharacterized protein</fullName>
    </submittedName>
</protein>
<dbReference type="PANTHER" id="PTHR21277">
    <property type="entry name" value="TRANSCRIPTIONAL ADAPTER 1"/>
    <property type="match status" value="1"/>
</dbReference>
<dbReference type="eggNOG" id="ENOG502QRE7">
    <property type="taxonomic scope" value="Eukaryota"/>
</dbReference>
<name>A0A022RFA9_ERYGU</name>
<accession>A0A022RFA9</accession>
<reference evidence="2 3" key="1">
    <citation type="journal article" date="2013" name="Proc. Natl. Acad. Sci. U.S.A.">
        <title>Fine-scale variation in meiotic recombination in Mimulus inferred from population shotgun sequencing.</title>
        <authorList>
            <person name="Hellsten U."/>
            <person name="Wright K.M."/>
            <person name="Jenkins J."/>
            <person name="Shu S."/>
            <person name="Yuan Y."/>
            <person name="Wessler S.R."/>
            <person name="Schmutz J."/>
            <person name="Willis J.H."/>
            <person name="Rokhsar D.S."/>
        </authorList>
    </citation>
    <scope>NUCLEOTIDE SEQUENCE [LARGE SCALE GENOMIC DNA]</scope>
    <source>
        <strain evidence="3">cv. DUN x IM62</strain>
    </source>
</reference>
<feature type="non-terminal residue" evidence="2">
    <location>
        <position position="207"/>
    </location>
</feature>
<dbReference type="STRING" id="4155.A0A022RFA9"/>
<sequence length="207" mass="23580">MGAKFNEHFTRVDTLELRDVIYNRIGHQRADKYFNNLNRFLNLKLSKCDFDKCCIETIGRENISLHNRLIRSIVQNASHAKTPPQNPRKIGVKFPNSYKKNCMQSPLSRKLRDRPSPLGPFGKSPSTLTVEETFSRIDEEGEEEVNGVSNVIRWSSIEAPFGVLNKPRKSVSFYGSCRHRGELPETETLRGVLEKNLESEGIGISSE</sequence>
<dbReference type="EMBL" id="KI630457">
    <property type="protein sequence ID" value="EYU39052.1"/>
    <property type="molecule type" value="Genomic_DNA"/>
</dbReference>
<evidence type="ECO:0000256" key="1">
    <source>
        <dbReference type="SAM" id="MobiDB-lite"/>
    </source>
</evidence>
<evidence type="ECO:0000313" key="2">
    <source>
        <dbReference type="EMBL" id="EYU39052.1"/>
    </source>
</evidence>